<proteinExistence type="inferred from homology"/>
<evidence type="ECO:0000313" key="5">
    <source>
        <dbReference type="EMBL" id="RED94655.1"/>
    </source>
</evidence>
<dbReference type="Proteomes" id="UP000256779">
    <property type="component" value="Unassembled WGS sequence"/>
</dbReference>
<organism evidence="5 6">
    <name type="scientific">Marinoscillum furvescens DSM 4134</name>
    <dbReference type="NCBI Taxonomy" id="1122208"/>
    <lineage>
        <taxon>Bacteria</taxon>
        <taxon>Pseudomonadati</taxon>
        <taxon>Bacteroidota</taxon>
        <taxon>Cytophagia</taxon>
        <taxon>Cytophagales</taxon>
        <taxon>Reichenbachiellaceae</taxon>
        <taxon>Marinoscillum</taxon>
    </lineage>
</organism>
<dbReference type="Gene3D" id="3.40.50.1820">
    <property type="entry name" value="alpha/beta hydrolase"/>
    <property type="match status" value="1"/>
</dbReference>
<name>A0A3D9KYV8_MARFU</name>
<dbReference type="GO" id="GO:0004806">
    <property type="term" value="F:triacylglycerol lipase activity"/>
    <property type="evidence" value="ECO:0007669"/>
    <property type="project" value="TreeGrafter"/>
</dbReference>
<dbReference type="Pfam" id="PF20434">
    <property type="entry name" value="BD-FAE"/>
    <property type="match status" value="1"/>
</dbReference>
<dbReference type="AlphaFoldDB" id="A0A3D9KYV8"/>
<feature type="chain" id="PRO_5017689952" evidence="3">
    <location>
        <begin position="19"/>
        <end position="290"/>
    </location>
</feature>
<dbReference type="OrthoDB" id="9777975at2"/>
<dbReference type="SUPFAM" id="SSF53474">
    <property type="entry name" value="alpha/beta-Hydrolases"/>
    <property type="match status" value="1"/>
</dbReference>
<keyword evidence="2" id="KW-0378">Hydrolase</keyword>
<keyword evidence="6" id="KW-1185">Reference proteome</keyword>
<comment type="caution">
    <text evidence="5">The sequence shown here is derived from an EMBL/GenBank/DDBJ whole genome shotgun (WGS) entry which is preliminary data.</text>
</comment>
<dbReference type="EMBL" id="QREG01000020">
    <property type="protein sequence ID" value="RED94655.1"/>
    <property type="molecule type" value="Genomic_DNA"/>
</dbReference>
<dbReference type="InterPro" id="IPR050300">
    <property type="entry name" value="GDXG_lipolytic_enzyme"/>
</dbReference>
<feature type="domain" description="BD-FAE-like" evidence="4">
    <location>
        <begin position="49"/>
        <end position="166"/>
    </location>
</feature>
<dbReference type="RefSeq" id="WP_115869536.1">
    <property type="nucleotide sequence ID" value="NZ_QREG01000020.1"/>
</dbReference>
<protein>
    <submittedName>
        <fullName evidence="5">Acetyl esterase/lipase</fullName>
    </submittedName>
</protein>
<keyword evidence="3" id="KW-0732">Signal</keyword>
<dbReference type="InterPro" id="IPR049492">
    <property type="entry name" value="BD-FAE-like_dom"/>
</dbReference>
<evidence type="ECO:0000256" key="2">
    <source>
        <dbReference type="ARBA" id="ARBA00022801"/>
    </source>
</evidence>
<evidence type="ECO:0000256" key="1">
    <source>
        <dbReference type="ARBA" id="ARBA00010515"/>
    </source>
</evidence>
<comment type="similarity">
    <text evidence="1">Belongs to the 'GDXG' lipolytic enzyme family.</text>
</comment>
<dbReference type="PANTHER" id="PTHR48081:SF30">
    <property type="entry name" value="ACETYL-HYDROLASE LIPR-RELATED"/>
    <property type="match status" value="1"/>
</dbReference>
<gene>
    <name evidence="5" type="ORF">C7460_12050</name>
</gene>
<sequence>MKQILIAMLLFTVGAVNAQSVKSIIEAADKKEPITLTYKTIDSVSLDMTIHYPENFKKRKKYPTIIFFFGGGWNGGTVKQFLPQAEYLASRGMIAVRADYRVKSRHKTTPYESVADAKSAIRFLRKHAKTLNVHPKKIVASGGSAGGHLAAATANCPTLDEPDEDLSISSKPNATVLFNPVFDNGPDGFQNERMGERWREISPAHNITAEAPPTIVFLGKEDHLIPVSIAENYKAKMDEAGARCELFLYDEAGHGFFNNYKYDGKFYTLTVREMDQFLKSLKYLKGEPEL</sequence>
<accession>A0A3D9KYV8</accession>
<evidence type="ECO:0000256" key="3">
    <source>
        <dbReference type="SAM" id="SignalP"/>
    </source>
</evidence>
<evidence type="ECO:0000259" key="4">
    <source>
        <dbReference type="Pfam" id="PF20434"/>
    </source>
</evidence>
<reference evidence="5 6" key="1">
    <citation type="submission" date="2018-07" db="EMBL/GenBank/DDBJ databases">
        <title>Genomic Encyclopedia of Type Strains, Phase IV (KMG-IV): sequencing the most valuable type-strain genomes for metagenomic binning, comparative biology and taxonomic classification.</title>
        <authorList>
            <person name="Goeker M."/>
        </authorList>
    </citation>
    <scope>NUCLEOTIDE SEQUENCE [LARGE SCALE GENOMIC DNA]</scope>
    <source>
        <strain evidence="5 6">DSM 4134</strain>
    </source>
</reference>
<evidence type="ECO:0000313" key="6">
    <source>
        <dbReference type="Proteomes" id="UP000256779"/>
    </source>
</evidence>
<dbReference type="InterPro" id="IPR029058">
    <property type="entry name" value="AB_hydrolase_fold"/>
</dbReference>
<dbReference type="PANTHER" id="PTHR48081">
    <property type="entry name" value="AB HYDROLASE SUPERFAMILY PROTEIN C4A8.06C"/>
    <property type="match status" value="1"/>
</dbReference>
<feature type="signal peptide" evidence="3">
    <location>
        <begin position="1"/>
        <end position="18"/>
    </location>
</feature>